<evidence type="ECO:0008006" key="9">
    <source>
        <dbReference type="Google" id="ProtNLM"/>
    </source>
</evidence>
<dbReference type="AlphaFoldDB" id="A0A7C8DCZ9"/>
<organism evidence="7 8">
    <name type="scientific">Marine Group III euryarchaeote</name>
    <dbReference type="NCBI Taxonomy" id="2173149"/>
    <lineage>
        <taxon>Archaea</taxon>
        <taxon>Methanobacteriati</taxon>
        <taxon>Thermoplasmatota</taxon>
        <taxon>Thermoplasmata</taxon>
        <taxon>Candidatus Thermoprofundales</taxon>
    </lineage>
</organism>
<evidence type="ECO:0000256" key="6">
    <source>
        <dbReference type="SAM" id="Phobius"/>
    </source>
</evidence>
<feature type="transmembrane region" description="Helical" evidence="6">
    <location>
        <begin position="20"/>
        <end position="38"/>
    </location>
</feature>
<evidence type="ECO:0000313" key="7">
    <source>
        <dbReference type="EMBL" id="HIG63485.1"/>
    </source>
</evidence>
<dbReference type="GO" id="GO:0017004">
    <property type="term" value="P:cytochrome complex assembly"/>
    <property type="evidence" value="ECO:0007669"/>
    <property type="project" value="InterPro"/>
</dbReference>
<evidence type="ECO:0000256" key="2">
    <source>
        <dbReference type="ARBA" id="ARBA00010544"/>
    </source>
</evidence>
<proteinExistence type="inferred from homology"/>
<keyword evidence="4 6" id="KW-1133">Transmembrane helix</keyword>
<evidence type="ECO:0000256" key="1">
    <source>
        <dbReference type="ARBA" id="ARBA00004141"/>
    </source>
</evidence>
<reference evidence="8" key="1">
    <citation type="journal article" date="2019" name="bioRxiv">
        <title>Genome diversification in globally distributed novel marine Proteobacteria is linked to environmental adaptation.</title>
        <authorList>
            <person name="Zhou Z."/>
            <person name="Tran P.Q."/>
            <person name="Kieft K."/>
            <person name="Anantharaman K."/>
        </authorList>
    </citation>
    <scope>NUCLEOTIDE SEQUENCE [LARGE SCALE GENOMIC DNA]</scope>
</reference>
<evidence type="ECO:0000256" key="3">
    <source>
        <dbReference type="ARBA" id="ARBA00022692"/>
    </source>
</evidence>
<dbReference type="Pfam" id="PF03379">
    <property type="entry name" value="CcmB"/>
    <property type="match status" value="1"/>
</dbReference>
<dbReference type="InterPro" id="IPR003544">
    <property type="entry name" value="Cyt_c_biogenesis_CcmB"/>
</dbReference>
<comment type="subcellular location">
    <subcellularLocation>
        <location evidence="1">Membrane</location>
        <topology evidence="1">Multi-pass membrane protein</topology>
    </subcellularLocation>
</comment>
<keyword evidence="5 6" id="KW-0472">Membrane</keyword>
<dbReference type="GO" id="GO:0015232">
    <property type="term" value="F:heme transmembrane transporter activity"/>
    <property type="evidence" value="ECO:0007669"/>
    <property type="project" value="InterPro"/>
</dbReference>
<name>A0A7C8DCZ9_9ARCH</name>
<dbReference type="Proteomes" id="UP000589516">
    <property type="component" value="Unassembled WGS sequence"/>
</dbReference>
<dbReference type="EMBL" id="DUAV01000022">
    <property type="protein sequence ID" value="HIG63485.1"/>
    <property type="molecule type" value="Genomic_DNA"/>
</dbReference>
<keyword evidence="3 6" id="KW-0812">Transmembrane</keyword>
<feature type="transmembrane region" description="Helical" evidence="6">
    <location>
        <begin position="92"/>
        <end position="119"/>
    </location>
</feature>
<gene>
    <name evidence="7" type="ORF">EYQ16_03075</name>
</gene>
<evidence type="ECO:0000256" key="5">
    <source>
        <dbReference type="ARBA" id="ARBA00023136"/>
    </source>
</evidence>
<feature type="transmembrane region" description="Helical" evidence="6">
    <location>
        <begin position="50"/>
        <end position="72"/>
    </location>
</feature>
<feature type="transmembrane region" description="Helical" evidence="6">
    <location>
        <begin position="192"/>
        <end position="214"/>
    </location>
</feature>
<feature type="transmembrane region" description="Helical" evidence="6">
    <location>
        <begin position="131"/>
        <end position="153"/>
    </location>
</feature>
<protein>
    <recommendedName>
        <fullName evidence="9">Heme ABC transporter permease CcmB</fullName>
    </recommendedName>
</protein>
<accession>A0A7C8DCZ9</accession>
<dbReference type="GO" id="GO:0016020">
    <property type="term" value="C:membrane"/>
    <property type="evidence" value="ECO:0007669"/>
    <property type="project" value="UniProtKB-SubCell"/>
</dbReference>
<comment type="similarity">
    <text evidence="2">Belongs to the CcmB/CycW/HelB family.</text>
</comment>
<comment type="caution">
    <text evidence="7">The sequence shown here is derived from an EMBL/GenBank/DDBJ whole genome shotgun (WGS) entry which is preliminary data.</text>
</comment>
<evidence type="ECO:0000313" key="8">
    <source>
        <dbReference type="Proteomes" id="UP000589516"/>
    </source>
</evidence>
<evidence type="ECO:0000256" key="4">
    <source>
        <dbReference type="ARBA" id="ARBA00022989"/>
    </source>
</evidence>
<feature type="transmembrane region" description="Helical" evidence="6">
    <location>
        <begin position="159"/>
        <end position="180"/>
    </location>
</feature>
<sequence>MSPLAALVRKEVRVELRSLQGTVAAAMLVLALLLLLRFTLTNDEISRARLAPAILWSVLLFAGLGLLTHTALREGDRGTGEMLRLAPLPRATLFLGAWAGNLLLLSGLTLLAFGFYILLFENSFGSAWPSALAILLLSAVGVSAAGTLTTQAAAPLPGAWMLGTLLAIPLLLFTVVEASLRALQALLLDDAGIATALTLLLLYDLAFLAGGAWLSELAD</sequence>